<keyword evidence="1" id="KW-0812">Transmembrane</keyword>
<accession>A0ABU1JBY9</accession>
<sequence>METIFGYLAPVAAILPIVVTLFLLYAIVRLAVKHALQAHFGKGTTMPLVDTRPVEK</sequence>
<keyword evidence="1" id="KW-0472">Membrane</keyword>
<protein>
    <submittedName>
        <fullName evidence="2">Uncharacterized protein</fullName>
    </submittedName>
</protein>
<dbReference type="EMBL" id="JAVDQF010000001">
    <property type="protein sequence ID" value="MDR6269919.1"/>
    <property type="molecule type" value="Genomic_DNA"/>
</dbReference>
<feature type="transmembrane region" description="Helical" evidence="1">
    <location>
        <begin position="6"/>
        <end position="28"/>
    </location>
</feature>
<gene>
    <name evidence="2" type="ORF">JOE69_002157</name>
</gene>
<evidence type="ECO:0000313" key="3">
    <source>
        <dbReference type="Proteomes" id="UP001185069"/>
    </source>
</evidence>
<name>A0ABU1JBY9_9MICC</name>
<keyword evidence="1" id="KW-1133">Transmembrane helix</keyword>
<comment type="caution">
    <text evidence="2">The sequence shown here is derived from an EMBL/GenBank/DDBJ whole genome shotgun (WGS) entry which is preliminary data.</text>
</comment>
<organism evidence="2 3">
    <name type="scientific">Arthrobacter russicus</name>
    <dbReference type="NCBI Taxonomy" id="172040"/>
    <lineage>
        <taxon>Bacteria</taxon>
        <taxon>Bacillati</taxon>
        <taxon>Actinomycetota</taxon>
        <taxon>Actinomycetes</taxon>
        <taxon>Micrococcales</taxon>
        <taxon>Micrococcaceae</taxon>
        <taxon>Arthrobacter</taxon>
    </lineage>
</organism>
<keyword evidence="3" id="KW-1185">Reference proteome</keyword>
<proteinExistence type="predicted"/>
<reference evidence="2 3" key="1">
    <citation type="submission" date="2023-07" db="EMBL/GenBank/DDBJ databases">
        <title>Sequencing the genomes of 1000 actinobacteria strains.</title>
        <authorList>
            <person name="Klenk H.-P."/>
        </authorList>
    </citation>
    <scope>NUCLEOTIDE SEQUENCE [LARGE SCALE GENOMIC DNA]</scope>
    <source>
        <strain evidence="2 3">DSM 14555</strain>
    </source>
</reference>
<dbReference type="Proteomes" id="UP001185069">
    <property type="component" value="Unassembled WGS sequence"/>
</dbReference>
<evidence type="ECO:0000313" key="2">
    <source>
        <dbReference type="EMBL" id="MDR6269919.1"/>
    </source>
</evidence>
<dbReference type="RefSeq" id="WP_309798627.1">
    <property type="nucleotide sequence ID" value="NZ_BAAAHY010000005.1"/>
</dbReference>
<evidence type="ECO:0000256" key="1">
    <source>
        <dbReference type="SAM" id="Phobius"/>
    </source>
</evidence>